<proteinExistence type="predicted"/>
<gene>
    <name evidence="1" type="ORF">PCASD_09713</name>
</gene>
<evidence type="ECO:0000313" key="1">
    <source>
        <dbReference type="EMBL" id="PLW24190.1"/>
    </source>
</evidence>
<evidence type="ECO:0000313" key="2">
    <source>
        <dbReference type="Proteomes" id="UP000235392"/>
    </source>
</evidence>
<comment type="caution">
    <text evidence="1">The sequence shown here is derived from an EMBL/GenBank/DDBJ whole genome shotgun (WGS) entry which is preliminary data.</text>
</comment>
<accession>A0A2N5TFC5</accession>
<organism evidence="1 2">
    <name type="scientific">Puccinia coronata f. sp. avenae</name>
    <dbReference type="NCBI Taxonomy" id="200324"/>
    <lineage>
        <taxon>Eukaryota</taxon>
        <taxon>Fungi</taxon>
        <taxon>Dikarya</taxon>
        <taxon>Basidiomycota</taxon>
        <taxon>Pucciniomycotina</taxon>
        <taxon>Pucciniomycetes</taxon>
        <taxon>Pucciniales</taxon>
        <taxon>Pucciniaceae</taxon>
        <taxon>Puccinia</taxon>
    </lineage>
</organism>
<sequence length="83" mass="9290">MPINQIKQHLDTLDQLPGHPTARVRGLYQDQQLLPFIPREAASEVITKEIQIPKGCHFMSRKTIPPGLNVERSAALLAIHPTC</sequence>
<protein>
    <submittedName>
        <fullName evidence="1">Uncharacterized protein</fullName>
    </submittedName>
</protein>
<name>A0A2N5TFC5_9BASI</name>
<dbReference type="AlphaFoldDB" id="A0A2N5TFC5"/>
<dbReference type="Proteomes" id="UP000235392">
    <property type="component" value="Unassembled WGS sequence"/>
</dbReference>
<reference evidence="1 2" key="1">
    <citation type="submission" date="2017-11" db="EMBL/GenBank/DDBJ databases">
        <title>De novo assembly and phasing of dikaryotic genomes from two isolates of Puccinia coronata f. sp. avenae, the causal agent of oat crown rust.</title>
        <authorList>
            <person name="Miller M.E."/>
            <person name="Zhang Y."/>
            <person name="Omidvar V."/>
            <person name="Sperschneider J."/>
            <person name="Schwessinger B."/>
            <person name="Raley C."/>
            <person name="Palmer J.M."/>
            <person name="Garnica D."/>
            <person name="Upadhyaya N."/>
            <person name="Rathjen J."/>
            <person name="Taylor J.M."/>
            <person name="Park R.F."/>
            <person name="Dodds P.N."/>
            <person name="Hirsch C.D."/>
            <person name="Kianian S.F."/>
            <person name="Figueroa M."/>
        </authorList>
    </citation>
    <scope>NUCLEOTIDE SEQUENCE [LARGE SCALE GENOMIC DNA]</scope>
    <source>
        <strain evidence="1">12SD80</strain>
    </source>
</reference>
<dbReference type="EMBL" id="PGCI01000614">
    <property type="protein sequence ID" value="PLW24190.1"/>
    <property type="molecule type" value="Genomic_DNA"/>
</dbReference>